<dbReference type="EMBL" id="NJES01000017">
    <property type="protein sequence ID" value="PHH80431.1"/>
    <property type="molecule type" value="Genomic_DNA"/>
</dbReference>
<dbReference type="InterPro" id="IPR016181">
    <property type="entry name" value="Acyl_CoA_acyltransferase"/>
</dbReference>
<dbReference type="Proteomes" id="UP000226431">
    <property type="component" value="Unassembled WGS sequence"/>
</dbReference>
<name>A0A2C5ZMA6_9HYPO</name>
<dbReference type="SUPFAM" id="SSF55729">
    <property type="entry name" value="Acyl-CoA N-acyltransferases (Nat)"/>
    <property type="match status" value="1"/>
</dbReference>
<evidence type="ECO:0000313" key="3">
    <source>
        <dbReference type="Proteomes" id="UP000226431"/>
    </source>
</evidence>
<dbReference type="Gene3D" id="3.40.630.30">
    <property type="match status" value="1"/>
</dbReference>
<dbReference type="GO" id="GO:0016747">
    <property type="term" value="F:acyltransferase activity, transferring groups other than amino-acyl groups"/>
    <property type="evidence" value="ECO:0007669"/>
    <property type="project" value="InterPro"/>
</dbReference>
<dbReference type="UniPathway" id="UPA00113">
    <property type="reaction ID" value="UER00529"/>
</dbReference>
<dbReference type="InterPro" id="IPR000182">
    <property type="entry name" value="GNAT_dom"/>
</dbReference>
<organism evidence="2 3">
    <name type="scientific">Ophiocordyceps camponoti-rufipedis</name>
    <dbReference type="NCBI Taxonomy" id="2004952"/>
    <lineage>
        <taxon>Eukaryota</taxon>
        <taxon>Fungi</taxon>
        <taxon>Dikarya</taxon>
        <taxon>Ascomycota</taxon>
        <taxon>Pezizomycotina</taxon>
        <taxon>Sordariomycetes</taxon>
        <taxon>Hypocreomycetidae</taxon>
        <taxon>Hypocreales</taxon>
        <taxon>Ophiocordycipitaceae</taxon>
        <taxon>Ophiocordyceps</taxon>
    </lineage>
</organism>
<dbReference type="AlphaFoldDB" id="A0A2C5ZMA6"/>
<dbReference type="OrthoDB" id="329272at2759"/>
<dbReference type="CDD" id="cd04301">
    <property type="entry name" value="NAT_SF"/>
    <property type="match status" value="1"/>
</dbReference>
<comment type="caution">
    <text evidence="2">The sequence shown here is derived from an EMBL/GenBank/DDBJ whole genome shotgun (WGS) entry which is preliminary data.</text>
</comment>
<protein>
    <recommendedName>
        <fullName evidence="1">N-acetyltransferase domain-containing protein</fullName>
    </recommendedName>
</protein>
<reference evidence="2 3" key="1">
    <citation type="submission" date="2017-06" db="EMBL/GenBank/DDBJ databases">
        <title>Ant-infecting Ophiocordyceps genomes reveal a high diversity of potential behavioral manipulation genes and a possible major role for enterotoxins.</title>
        <authorList>
            <person name="De Bekker C."/>
            <person name="Evans H.C."/>
            <person name="Brachmann A."/>
            <person name="Hughes D.P."/>
        </authorList>
    </citation>
    <scope>NUCLEOTIDE SEQUENCE [LARGE SCALE GENOMIC DNA]</scope>
    <source>
        <strain evidence="2 3">Map16</strain>
    </source>
</reference>
<dbReference type="GO" id="GO:0006048">
    <property type="term" value="P:UDP-N-acetylglucosamine biosynthetic process"/>
    <property type="evidence" value="ECO:0007669"/>
    <property type="project" value="UniProtKB-UniPathway"/>
</dbReference>
<proteinExistence type="predicted"/>
<sequence length="238" mass="26340">MDLDAPLVVLLEPCKLEGFRPGAPPHRQPASVPKTFVDAMQVRQRVFVKEQNVPVENEFDADDSRSCHWVVYAKSNDGQETLPVGTIRLVPFPHDPHPQVDGSYWNGVLEGSQTAVGKHPGADRSTSFHDGKEPYVKLGRLAVLEEFRGEGFAGILVRTALRWMKANPSYFDPGSSAQAVTSVGAPGWNGLVCAHAQQQAVGAWTKWGFHVDEEMGNWWEEGILHVGMFQRLQEEARG</sequence>
<dbReference type="Pfam" id="PF00583">
    <property type="entry name" value="Acetyltransf_1"/>
    <property type="match status" value="1"/>
</dbReference>
<gene>
    <name evidence="2" type="ORF">CDD80_1635</name>
</gene>
<dbReference type="PROSITE" id="PS51186">
    <property type="entry name" value="GNAT"/>
    <property type="match status" value="1"/>
</dbReference>
<feature type="domain" description="N-acetyltransferase" evidence="1">
    <location>
        <begin position="17"/>
        <end position="233"/>
    </location>
</feature>
<evidence type="ECO:0000259" key="1">
    <source>
        <dbReference type="PROSITE" id="PS51186"/>
    </source>
</evidence>
<evidence type="ECO:0000313" key="2">
    <source>
        <dbReference type="EMBL" id="PHH80431.1"/>
    </source>
</evidence>
<keyword evidence="3" id="KW-1185">Reference proteome</keyword>
<dbReference type="STRING" id="2004952.A0A2C5ZMA6"/>
<accession>A0A2C5ZMA6</accession>